<dbReference type="GO" id="GO:0000724">
    <property type="term" value="P:double-strand break repair via homologous recombination"/>
    <property type="evidence" value="ECO:0007669"/>
    <property type="project" value="TreeGrafter"/>
</dbReference>
<dbReference type="InterPro" id="IPR007150">
    <property type="entry name" value="HUS1/Mec3"/>
</dbReference>
<comment type="caution">
    <text evidence="6">The sequence shown here is derived from an EMBL/GenBank/DDBJ whole genome shotgun (WGS) entry which is preliminary data.</text>
</comment>
<accession>A0A5B0NCY9</accession>
<name>A0A5B0NCY9_PUCGR</name>
<dbReference type="PIRSF" id="PIRSF011312">
    <property type="entry name" value="Cell_cycle_HUS1"/>
    <property type="match status" value="1"/>
</dbReference>
<dbReference type="PANTHER" id="PTHR12900:SF0">
    <property type="entry name" value="CHECKPOINT PROTEIN"/>
    <property type="match status" value="1"/>
</dbReference>
<sequence length="352" mass="38770">MVHGGAGQSRDVPRTTLNSTLGGQHGTRDNKMRFRAQLANVATFTKLIDSVNKLARRAVFTFTPEEIRLVSTGDDEDGLQLHGAIKVVDLFGSNYHVESNHHNIIPLEFSTQALASAVRQTSSSPTEIVFRLGRLGRTPYLSLTAKTVGRSGTEYQVEQRVAVRVVKPEEAELLPKPCSPTPDVFLCLPKISDICKVAERLKSLSDLITVSASRNGGFRLGISTEHARVETEWRGLTPFHNRFSQATQDCKTDLIVLLMFKKTNSHRVPTTAQGTLRSTSAFFEATVKSRAFLRFLHAHIGDVSLASICEGYCLTLFNYIGDTSQLIETENDERTSGSLFAVLSIVNEDGDT</sequence>
<dbReference type="GO" id="GO:0044778">
    <property type="term" value="P:meiotic DNA integrity checkpoint signaling"/>
    <property type="evidence" value="ECO:0007669"/>
    <property type="project" value="TreeGrafter"/>
</dbReference>
<proteinExistence type="inferred from homology"/>
<dbReference type="GO" id="GO:0033314">
    <property type="term" value="P:mitotic DNA replication checkpoint signaling"/>
    <property type="evidence" value="ECO:0007669"/>
    <property type="project" value="TreeGrafter"/>
</dbReference>
<dbReference type="GO" id="GO:0006289">
    <property type="term" value="P:nucleotide-excision repair"/>
    <property type="evidence" value="ECO:0007669"/>
    <property type="project" value="TreeGrafter"/>
</dbReference>
<dbReference type="Pfam" id="PF04005">
    <property type="entry name" value="Hus1"/>
    <property type="match status" value="1"/>
</dbReference>
<dbReference type="GO" id="GO:0005730">
    <property type="term" value="C:nucleolus"/>
    <property type="evidence" value="ECO:0007669"/>
    <property type="project" value="InterPro"/>
</dbReference>
<dbReference type="GO" id="GO:0030896">
    <property type="term" value="C:checkpoint clamp complex"/>
    <property type="evidence" value="ECO:0007669"/>
    <property type="project" value="InterPro"/>
</dbReference>
<evidence type="ECO:0000256" key="4">
    <source>
        <dbReference type="PIRNR" id="PIRNR011312"/>
    </source>
</evidence>
<keyword evidence="3" id="KW-0539">Nucleus</keyword>
<feature type="region of interest" description="Disordered" evidence="5">
    <location>
        <begin position="1"/>
        <end position="29"/>
    </location>
</feature>
<evidence type="ECO:0000256" key="2">
    <source>
        <dbReference type="ARBA" id="ARBA00005563"/>
    </source>
</evidence>
<evidence type="ECO:0000256" key="3">
    <source>
        <dbReference type="ARBA" id="ARBA00023242"/>
    </source>
</evidence>
<evidence type="ECO:0000313" key="6">
    <source>
        <dbReference type="EMBL" id="KAA1086626.1"/>
    </source>
</evidence>
<evidence type="ECO:0000256" key="5">
    <source>
        <dbReference type="SAM" id="MobiDB-lite"/>
    </source>
</evidence>
<protein>
    <recommendedName>
        <fullName evidence="4">Checkpoint protein</fullName>
    </recommendedName>
</protein>
<dbReference type="AlphaFoldDB" id="A0A5B0NCY9"/>
<reference evidence="6 7" key="1">
    <citation type="submission" date="2019-05" db="EMBL/GenBank/DDBJ databases">
        <title>Emergence of the Ug99 lineage of the wheat stem rust pathogen through somatic hybridization.</title>
        <authorList>
            <person name="Li F."/>
            <person name="Upadhyaya N.M."/>
            <person name="Sperschneider J."/>
            <person name="Matny O."/>
            <person name="Nguyen-Phuc H."/>
            <person name="Mago R."/>
            <person name="Raley C."/>
            <person name="Miller M.E."/>
            <person name="Silverstein K.A.T."/>
            <person name="Henningsen E."/>
            <person name="Hirsch C.D."/>
            <person name="Visser B."/>
            <person name="Pretorius Z.A."/>
            <person name="Steffenson B.J."/>
            <person name="Schwessinger B."/>
            <person name="Dodds P.N."/>
            <person name="Figueroa M."/>
        </authorList>
    </citation>
    <scope>NUCLEOTIDE SEQUENCE [LARGE SCALE GENOMIC DNA]</scope>
    <source>
        <strain evidence="6">21-0</strain>
    </source>
</reference>
<dbReference type="GO" id="GO:0000723">
    <property type="term" value="P:telomere maintenance"/>
    <property type="evidence" value="ECO:0007669"/>
    <property type="project" value="TreeGrafter"/>
</dbReference>
<dbReference type="PANTHER" id="PTHR12900">
    <property type="entry name" value="MITOTIC AND DNA DAMAGE CHECKPOINT PROTEIN HUS1"/>
    <property type="match status" value="1"/>
</dbReference>
<comment type="similarity">
    <text evidence="2 4">Belongs to the HUS1 family.</text>
</comment>
<evidence type="ECO:0000313" key="7">
    <source>
        <dbReference type="Proteomes" id="UP000324748"/>
    </source>
</evidence>
<comment type="subcellular location">
    <subcellularLocation>
        <location evidence="1">Nucleus</location>
    </subcellularLocation>
</comment>
<dbReference type="GO" id="GO:0035861">
    <property type="term" value="C:site of double-strand break"/>
    <property type="evidence" value="ECO:0007669"/>
    <property type="project" value="TreeGrafter"/>
</dbReference>
<dbReference type="EMBL" id="VSWC01000105">
    <property type="protein sequence ID" value="KAA1086626.1"/>
    <property type="molecule type" value="Genomic_DNA"/>
</dbReference>
<gene>
    <name evidence="6" type="ORF">PGT21_005957</name>
</gene>
<keyword evidence="7" id="KW-1185">Reference proteome</keyword>
<dbReference type="Proteomes" id="UP000324748">
    <property type="component" value="Unassembled WGS sequence"/>
</dbReference>
<dbReference type="GO" id="GO:0031573">
    <property type="term" value="P:mitotic intra-S DNA damage checkpoint signaling"/>
    <property type="evidence" value="ECO:0007669"/>
    <property type="project" value="TreeGrafter"/>
</dbReference>
<evidence type="ECO:0000256" key="1">
    <source>
        <dbReference type="ARBA" id="ARBA00004123"/>
    </source>
</evidence>
<dbReference type="OrthoDB" id="337750at2759"/>
<organism evidence="6 7">
    <name type="scientific">Puccinia graminis f. sp. tritici</name>
    <dbReference type="NCBI Taxonomy" id="56615"/>
    <lineage>
        <taxon>Eukaryota</taxon>
        <taxon>Fungi</taxon>
        <taxon>Dikarya</taxon>
        <taxon>Basidiomycota</taxon>
        <taxon>Pucciniomycotina</taxon>
        <taxon>Pucciniomycetes</taxon>
        <taxon>Pucciniales</taxon>
        <taxon>Pucciniaceae</taxon>
        <taxon>Puccinia</taxon>
    </lineage>
</organism>
<dbReference type="InterPro" id="IPR016580">
    <property type="entry name" value="HUS1"/>
</dbReference>
<dbReference type="Gene3D" id="3.70.10.10">
    <property type="match status" value="1"/>
</dbReference>